<evidence type="ECO:0000256" key="1">
    <source>
        <dbReference type="SAM" id="SignalP"/>
    </source>
</evidence>
<keyword evidence="1" id="KW-0732">Signal</keyword>
<name>A0ABR3G363_9PEZI</name>
<accession>A0ABR3G363</accession>
<reference evidence="2 3" key="1">
    <citation type="submission" date="2024-02" db="EMBL/GenBank/DDBJ databases">
        <title>Discinaceae phylogenomics.</title>
        <authorList>
            <person name="Dirks A.C."/>
            <person name="James T.Y."/>
        </authorList>
    </citation>
    <scope>NUCLEOTIDE SEQUENCE [LARGE SCALE GENOMIC DNA]</scope>
    <source>
        <strain evidence="2 3">ACD0624</strain>
    </source>
</reference>
<organism evidence="2 3">
    <name type="scientific">Discina gigas</name>
    <dbReference type="NCBI Taxonomy" id="1032678"/>
    <lineage>
        <taxon>Eukaryota</taxon>
        <taxon>Fungi</taxon>
        <taxon>Dikarya</taxon>
        <taxon>Ascomycota</taxon>
        <taxon>Pezizomycotina</taxon>
        <taxon>Pezizomycetes</taxon>
        <taxon>Pezizales</taxon>
        <taxon>Discinaceae</taxon>
        <taxon>Discina</taxon>
    </lineage>
</organism>
<protein>
    <submittedName>
        <fullName evidence="2">Uncharacterized protein</fullName>
    </submittedName>
</protein>
<dbReference type="EMBL" id="JBBBZM010000741">
    <property type="protein sequence ID" value="KAL0630375.1"/>
    <property type="molecule type" value="Genomic_DNA"/>
</dbReference>
<gene>
    <name evidence="2" type="ORF">Q9L58_010780</name>
</gene>
<keyword evidence="3" id="KW-1185">Reference proteome</keyword>
<evidence type="ECO:0000313" key="2">
    <source>
        <dbReference type="EMBL" id="KAL0630375.1"/>
    </source>
</evidence>
<evidence type="ECO:0000313" key="3">
    <source>
        <dbReference type="Proteomes" id="UP001447188"/>
    </source>
</evidence>
<proteinExistence type="predicted"/>
<dbReference type="Proteomes" id="UP001447188">
    <property type="component" value="Unassembled WGS sequence"/>
</dbReference>
<feature type="chain" id="PRO_5047090037" evidence="1">
    <location>
        <begin position="23"/>
        <end position="150"/>
    </location>
</feature>
<feature type="signal peptide" evidence="1">
    <location>
        <begin position="1"/>
        <end position="22"/>
    </location>
</feature>
<sequence length="150" mass="15447">MPSKILLIAAAASLLMLQGIAARAESRGFTKDVVVLLPSPLVPIEGSNAEALDSLILFFEQRDCARAAGGGSLAVTGYAREGAPDTQIAAARAGSVKVFEYLAARAPSYVKRIDTLGVAEPLRGSTWNDSVVRSALSGAVGVQAVCMGIS</sequence>
<comment type="caution">
    <text evidence="2">The sequence shown here is derived from an EMBL/GenBank/DDBJ whole genome shotgun (WGS) entry which is preliminary data.</text>
</comment>